<feature type="compositionally biased region" description="Polar residues" evidence="1">
    <location>
        <begin position="1"/>
        <end position="17"/>
    </location>
</feature>
<dbReference type="EMBL" id="OW240912">
    <property type="protein sequence ID" value="CAH2222297.1"/>
    <property type="molecule type" value="Genomic_DNA"/>
</dbReference>
<dbReference type="Proteomes" id="UP001295444">
    <property type="component" value="Chromosome 01"/>
</dbReference>
<feature type="non-terminal residue" evidence="2">
    <location>
        <position position="1"/>
    </location>
</feature>
<gene>
    <name evidence="2" type="ORF">PECUL_23A037035</name>
</gene>
<feature type="compositionally biased region" description="Basic residues" evidence="1">
    <location>
        <begin position="35"/>
        <end position="44"/>
    </location>
</feature>
<organism evidence="2 3">
    <name type="scientific">Pelobates cultripes</name>
    <name type="common">Western spadefoot toad</name>
    <dbReference type="NCBI Taxonomy" id="61616"/>
    <lineage>
        <taxon>Eukaryota</taxon>
        <taxon>Metazoa</taxon>
        <taxon>Chordata</taxon>
        <taxon>Craniata</taxon>
        <taxon>Vertebrata</taxon>
        <taxon>Euteleostomi</taxon>
        <taxon>Amphibia</taxon>
        <taxon>Batrachia</taxon>
        <taxon>Anura</taxon>
        <taxon>Pelobatoidea</taxon>
        <taxon>Pelobatidae</taxon>
        <taxon>Pelobates</taxon>
    </lineage>
</organism>
<feature type="non-terminal residue" evidence="2">
    <location>
        <position position="99"/>
    </location>
</feature>
<dbReference type="AlphaFoldDB" id="A0AAD1VP99"/>
<evidence type="ECO:0000256" key="1">
    <source>
        <dbReference type="SAM" id="MobiDB-lite"/>
    </source>
</evidence>
<feature type="compositionally biased region" description="Basic and acidic residues" evidence="1">
    <location>
        <begin position="55"/>
        <end position="67"/>
    </location>
</feature>
<feature type="region of interest" description="Disordered" evidence="1">
    <location>
        <begin position="1"/>
        <end position="99"/>
    </location>
</feature>
<proteinExistence type="predicted"/>
<reference evidence="2" key="1">
    <citation type="submission" date="2022-03" db="EMBL/GenBank/DDBJ databases">
        <authorList>
            <person name="Alioto T."/>
            <person name="Alioto T."/>
            <person name="Gomez Garrido J."/>
        </authorList>
    </citation>
    <scope>NUCLEOTIDE SEQUENCE</scope>
</reference>
<protein>
    <submittedName>
        <fullName evidence="2">Uncharacterized protein</fullName>
    </submittedName>
</protein>
<accession>A0AAD1VP99</accession>
<sequence length="99" mass="11197">EQRSTTGRSTALNNYTSRPACPGHTYNTNMATGKHLQHTHHSSHKALDNGLSSPPHDRRNMNSHREGSNTVWEPPPATDKWTDTATQWTLPRRREKSKA</sequence>
<evidence type="ECO:0000313" key="2">
    <source>
        <dbReference type="EMBL" id="CAH2222297.1"/>
    </source>
</evidence>
<name>A0AAD1VP99_PELCU</name>
<evidence type="ECO:0000313" key="3">
    <source>
        <dbReference type="Proteomes" id="UP001295444"/>
    </source>
</evidence>
<keyword evidence="3" id="KW-1185">Reference proteome</keyword>